<comment type="caution">
    <text evidence="1">The sequence shown here is derived from an EMBL/GenBank/DDBJ whole genome shotgun (WGS) entry which is preliminary data.</text>
</comment>
<keyword evidence="1" id="KW-0808">Transferase</keyword>
<gene>
    <name evidence="1" type="primary">cobO</name>
    <name evidence="1" type="ORF">HWQ67_16685</name>
</gene>
<sequence>MFKGYVQVYTGNGKGKTTAAVGLAVRAAGSGLRVFFAQFIKSAGSGEFHFLSRSGTLSAPQSLDDLIEVRQYGMGFVRGAPGTEDIEAAKRGLSQCQEAVLSDNYQVVILDEINVAMTLGLLGLDEVVELIQGRPQGVELVLTGRGAPQRVIELADLVTEFREVKHYFTRGVTARQGIEY</sequence>
<organism evidence="1 2">
    <name type="scientific">Candidatus Magnetobacterium casense</name>
    <dbReference type="NCBI Taxonomy" id="1455061"/>
    <lineage>
        <taxon>Bacteria</taxon>
        <taxon>Pseudomonadati</taxon>
        <taxon>Nitrospirota</taxon>
        <taxon>Thermodesulfovibrionia</taxon>
        <taxon>Thermodesulfovibrionales</taxon>
        <taxon>Candidatus Magnetobacteriaceae</taxon>
        <taxon>Candidatus Magnetobacterium</taxon>
    </lineage>
</organism>
<reference evidence="1 2" key="1">
    <citation type="journal article" date="2020" name="J Geophys Res Biogeosci">
        <title>Magnetotaxis as an Adaptation to Enable Bacterial Shuttling of Microbial Sulfur and Sulfur Cycling Across Aquatic Oxic#Anoxic Interfaces.</title>
        <authorList>
            <person name="Li J."/>
            <person name="Liu P."/>
            <person name="Wang J."/>
            <person name="Roberts A.P."/>
            <person name="Pan Y."/>
        </authorList>
    </citation>
    <scope>NUCLEOTIDE SEQUENCE [LARGE SCALE GENOMIC DNA]</scope>
    <source>
        <strain evidence="1 2">MYR-1_YQ</strain>
    </source>
</reference>
<dbReference type="Pfam" id="PF02572">
    <property type="entry name" value="CobA_CobO_BtuR"/>
    <property type="match status" value="1"/>
</dbReference>
<dbReference type="NCBIfam" id="TIGR00708">
    <property type="entry name" value="cobA"/>
    <property type="match status" value="1"/>
</dbReference>
<dbReference type="GO" id="GO:0008817">
    <property type="term" value="F:corrinoid adenosyltransferase activity"/>
    <property type="evidence" value="ECO:0007669"/>
    <property type="project" value="UniProtKB-EC"/>
</dbReference>
<evidence type="ECO:0000313" key="1">
    <source>
        <dbReference type="EMBL" id="MBV6343218.1"/>
    </source>
</evidence>
<dbReference type="CDD" id="cd00561">
    <property type="entry name" value="CobA_ACA"/>
    <property type="match status" value="1"/>
</dbReference>
<keyword evidence="2" id="KW-1185">Reference proteome</keyword>
<dbReference type="PANTHER" id="PTHR46638">
    <property type="entry name" value="CORRINOID ADENOSYLTRANSFERASE"/>
    <property type="match status" value="1"/>
</dbReference>
<name>A0ABS6S497_9BACT</name>
<dbReference type="EMBL" id="JABXWD010000488">
    <property type="protein sequence ID" value="MBV6343218.1"/>
    <property type="molecule type" value="Genomic_DNA"/>
</dbReference>
<dbReference type="RefSeq" id="WP_218253820.1">
    <property type="nucleotide sequence ID" value="NZ_JABXWD010000488.1"/>
</dbReference>
<dbReference type="NCBIfam" id="NF004637">
    <property type="entry name" value="PRK05986.1"/>
    <property type="match status" value="1"/>
</dbReference>
<protein>
    <submittedName>
        <fullName evidence="1">Cob(I)yrinic acid a,c-diamide adenosyltransferase</fullName>
        <ecNumber evidence="1">2.5.1.17</ecNumber>
    </submittedName>
</protein>
<dbReference type="EC" id="2.5.1.17" evidence="1"/>
<dbReference type="PANTHER" id="PTHR46638:SF1">
    <property type="entry name" value="CORRINOID ADENOSYLTRANSFERASE"/>
    <property type="match status" value="1"/>
</dbReference>
<evidence type="ECO:0000313" key="2">
    <source>
        <dbReference type="Proteomes" id="UP001196980"/>
    </source>
</evidence>
<dbReference type="PIRSF" id="PIRSF015617">
    <property type="entry name" value="Adensltrnsf_CobA"/>
    <property type="match status" value="1"/>
</dbReference>
<dbReference type="InterPro" id="IPR003724">
    <property type="entry name" value="CblAdoTrfase_CobA"/>
</dbReference>
<dbReference type="Proteomes" id="UP001196980">
    <property type="component" value="Unassembled WGS sequence"/>
</dbReference>
<accession>A0ABS6S497</accession>
<proteinExistence type="predicted"/>